<dbReference type="SUPFAM" id="SSF48371">
    <property type="entry name" value="ARM repeat"/>
    <property type="match status" value="1"/>
</dbReference>
<dbReference type="InterPro" id="IPR016024">
    <property type="entry name" value="ARM-type_fold"/>
</dbReference>
<keyword evidence="5 14" id="KW-0396">Initiation factor</keyword>
<dbReference type="FunFam" id="3.90.550.10:FF:000066">
    <property type="entry name" value="Translation initiation factor eIF-2B subunit epsilon"/>
    <property type="match status" value="1"/>
</dbReference>
<organism evidence="14 15">
    <name type="scientific">Golovinomyces cichoracearum</name>
    <dbReference type="NCBI Taxonomy" id="62708"/>
    <lineage>
        <taxon>Eukaryota</taxon>
        <taxon>Fungi</taxon>
        <taxon>Dikarya</taxon>
        <taxon>Ascomycota</taxon>
        <taxon>Pezizomycotina</taxon>
        <taxon>Leotiomycetes</taxon>
        <taxon>Erysiphales</taxon>
        <taxon>Erysiphaceae</taxon>
        <taxon>Golovinomyces</taxon>
    </lineage>
</organism>
<feature type="compositionally biased region" description="Low complexity" evidence="12">
    <location>
        <begin position="466"/>
        <end position="477"/>
    </location>
</feature>
<name>A0A420HR76_9PEZI</name>
<evidence type="ECO:0000256" key="2">
    <source>
        <dbReference type="ARBA" id="ARBA00007878"/>
    </source>
</evidence>
<evidence type="ECO:0000256" key="10">
    <source>
        <dbReference type="ARBA" id="ARBA00044345"/>
    </source>
</evidence>
<accession>A0A420HR76</accession>
<dbReference type="InterPro" id="IPR011004">
    <property type="entry name" value="Trimer_LpxA-like_sf"/>
</dbReference>
<dbReference type="GO" id="GO:0005085">
    <property type="term" value="F:guanyl-nucleotide exchange factor activity"/>
    <property type="evidence" value="ECO:0007669"/>
    <property type="project" value="InterPro"/>
</dbReference>
<dbReference type="AlphaFoldDB" id="A0A420HR76"/>
<dbReference type="Gene3D" id="3.90.550.10">
    <property type="entry name" value="Spore Coat Polysaccharide Biosynthesis Protein SpsA, Chain A"/>
    <property type="match status" value="1"/>
</dbReference>
<comment type="similarity">
    <text evidence="2">Belongs to the eIF-2B gamma/epsilon subunits family.</text>
</comment>
<evidence type="ECO:0000259" key="13">
    <source>
        <dbReference type="PROSITE" id="PS51363"/>
    </source>
</evidence>
<comment type="subcellular location">
    <subcellularLocation>
        <location evidence="1">Cytoplasm</location>
        <location evidence="1">Cytosol</location>
    </subcellularLocation>
</comment>
<proteinExistence type="inferred from homology"/>
<dbReference type="GO" id="GO:0005851">
    <property type="term" value="C:eukaryotic translation initiation factor 2B complex"/>
    <property type="evidence" value="ECO:0007669"/>
    <property type="project" value="TreeGrafter"/>
</dbReference>
<evidence type="ECO:0000256" key="11">
    <source>
        <dbReference type="ARBA" id="ARBA00046432"/>
    </source>
</evidence>
<evidence type="ECO:0000256" key="6">
    <source>
        <dbReference type="ARBA" id="ARBA00022917"/>
    </source>
</evidence>
<gene>
    <name evidence="14" type="ORF">GcC1_170013</name>
</gene>
<feature type="region of interest" description="Disordered" evidence="12">
    <location>
        <begin position="456"/>
        <end position="490"/>
    </location>
</feature>
<dbReference type="GO" id="GO:0005829">
    <property type="term" value="C:cytosol"/>
    <property type="evidence" value="ECO:0007669"/>
    <property type="project" value="UniProtKB-SubCell"/>
</dbReference>
<dbReference type="InterPro" id="IPR003307">
    <property type="entry name" value="W2_domain"/>
</dbReference>
<dbReference type="GO" id="GO:0031369">
    <property type="term" value="F:translation initiation factor binding"/>
    <property type="evidence" value="ECO:0007669"/>
    <property type="project" value="InterPro"/>
</dbReference>
<dbReference type="SMART" id="SM00515">
    <property type="entry name" value="eIF5C"/>
    <property type="match status" value="1"/>
</dbReference>
<sequence>MSTRSPRPTKGMTGGGKPEAKGRKGPGAGANKPEDEREETLQAVVLTDSFEKRFSPFTLEIPGCLIPLANTPLIEYTMEFLAMSGVADVYLYCGGVHASAIEDYIENSKWSLRSSTSPFQVFEIIKTTVNSVGDAMRDLDGRDVITGDFLLVYGDLIANFCIDEVLEKHRARKTTDKNAMMTMVLRSAGIGAHRTASKGITPVFVVDPTVNRCLHYEETNPLQADKYINIDPDLLKSHTQMQIRSDLIDCGIDICTPDVLALWAESFDYEVPRKHFLHGVLKDYELNGKTIYTEILEHQYAARVSNLQMYESVSKDVLGRWTYPFVPDSNLVDGQSYKYERGGMYKENGLILAQTCKIGNQTVLGRDLSIGDASIVKNSTIGRRCQIGKNVTLQNTYVWDDVKIGDGSKINRAIIASGCVIGKNCEIQPGVLLSFGVRIADNSVLKEGTKITCAQHEDVAGERSENLSSSESSPLGENGKGRIYKEDSDEDDSNIFNSSLIYNIAHLNLSDSSISTFASKLSRAETPPSGMRHSSFADSIMSNTDRISLNENFHNEAVTGIYDTLRENGDFDSAKLEFMGLRLSNNATDHQIRRAIAVAFVEYITELIESDHCEVLKAVRLAFDTPGAEKFITKVAIGSEKFVNDQVDFIKCLQKGLLNKSCGALVLAATSQSLYTRDVLEEDAFLLWWNQCESLGLEETREMTMVREKMSVFIDWLKQADSESSCEEDSEENND</sequence>
<dbReference type="CDD" id="cd04197">
    <property type="entry name" value="eIF-2B_epsilon_N"/>
    <property type="match status" value="1"/>
</dbReference>
<feature type="region of interest" description="Disordered" evidence="12">
    <location>
        <begin position="1"/>
        <end position="39"/>
    </location>
</feature>
<comment type="subunit">
    <text evidence="11">Component of the translation initiation factor 2B (eIF2B) complex which is a heterodecamer of two sets of five different subunits: alpha, beta, gamma, delta and epsilon. Subunits alpha, beta and delta comprise a regulatory subcomplex and subunits epsilon and gamma comprise a catalytic subcomplex. Within the complex, the hexameric regulatory complex resides at the center, with the two heterodimeric catalytic subcomplexes bound on opposite sides.</text>
</comment>
<dbReference type="InterPro" id="IPR056764">
    <property type="entry name" value="LbH_EIF2B3/5"/>
</dbReference>
<keyword evidence="4" id="KW-0963">Cytoplasm</keyword>
<dbReference type="OrthoDB" id="424572at2759"/>
<dbReference type="SUPFAM" id="SSF53448">
    <property type="entry name" value="Nucleotide-diphospho-sugar transferases"/>
    <property type="match status" value="1"/>
</dbReference>
<evidence type="ECO:0000256" key="4">
    <source>
        <dbReference type="ARBA" id="ARBA00022490"/>
    </source>
</evidence>
<evidence type="ECO:0000256" key="7">
    <source>
        <dbReference type="ARBA" id="ARBA00030179"/>
    </source>
</evidence>
<feature type="domain" description="W2" evidence="13">
    <location>
        <begin position="547"/>
        <end position="727"/>
    </location>
</feature>
<dbReference type="Pfam" id="PF00483">
    <property type="entry name" value="NTP_transferase"/>
    <property type="match status" value="1"/>
</dbReference>
<evidence type="ECO:0000256" key="5">
    <source>
        <dbReference type="ARBA" id="ARBA00022540"/>
    </source>
</evidence>
<dbReference type="InterPro" id="IPR044123">
    <property type="entry name" value="W2_eIF2B_epsilon"/>
</dbReference>
<dbReference type="PROSITE" id="PS51363">
    <property type="entry name" value="W2"/>
    <property type="match status" value="1"/>
</dbReference>
<protein>
    <recommendedName>
        <fullName evidence="3">Mannose-1-phosphate guanyltransferase</fullName>
    </recommendedName>
    <alternativeName>
        <fullName evidence="8">GDP-mannose pyrophosphorylase</fullName>
    </alternativeName>
    <alternativeName>
        <fullName evidence="7">GTP-mannose-1-phosphate guanylyltransferase</fullName>
    </alternativeName>
    <alternativeName>
        <fullName evidence="9">Translation initiation factor eIF2B subunit epsilon</fullName>
    </alternativeName>
    <alternativeName>
        <fullName evidence="10">eIF2B GDP-GTP exchange factor subunit epsilon</fullName>
    </alternativeName>
</protein>
<dbReference type="Proteomes" id="UP000285405">
    <property type="component" value="Unassembled WGS sequence"/>
</dbReference>
<dbReference type="EMBL" id="MCBR01017054">
    <property type="protein sequence ID" value="RKF59974.1"/>
    <property type="molecule type" value="Genomic_DNA"/>
</dbReference>
<evidence type="ECO:0000256" key="12">
    <source>
        <dbReference type="SAM" id="MobiDB-lite"/>
    </source>
</evidence>
<evidence type="ECO:0000313" key="15">
    <source>
        <dbReference type="Proteomes" id="UP000285405"/>
    </source>
</evidence>
<dbReference type="Gene3D" id="1.25.40.180">
    <property type="match status" value="1"/>
</dbReference>
<evidence type="ECO:0000256" key="3">
    <source>
        <dbReference type="ARBA" id="ARBA00018601"/>
    </source>
</evidence>
<dbReference type="Pfam" id="PF02020">
    <property type="entry name" value="W2"/>
    <property type="match status" value="1"/>
</dbReference>
<dbReference type="InterPro" id="IPR035543">
    <property type="entry name" value="eIF-2B_epsilon_N"/>
</dbReference>
<dbReference type="InterPro" id="IPR005835">
    <property type="entry name" value="NTP_transferase_dom"/>
</dbReference>
<dbReference type="Gene3D" id="2.160.10.10">
    <property type="entry name" value="Hexapeptide repeat proteins"/>
    <property type="match status" value="2"/>
</dbReference>
<reference evidence="14 15" key="1">
    <citation type="journal article" date="2018" name="BMC Genomics">
        <title>Comparative genome analyses reveal sequence features reflecting distinct modes of host-adaptation between dicot and monocot powdery mildew.</title>
        <authorList>
            <person name="Wu Y."/>
            <person name="Ma X."/>
            <person name="Pan Z."/>
            <person name="Kale S.D."/>
            <person name="Song Y."/>
            <person name="King H."/>
            <person name="Zhang Q."/>
            <person name="Presley C."/>
            <person name="Deng X."/>
            <person name="Wei C.I."/>
            <person name="Xiao S."/>
        </authorList>
    </citation>
    <scope>NUCLEOTIDE SEQUENCE [LARGE SCALE GENOMIC DNA]</scope>
    <source>
        <strain evidence="14">UCSC1</strain>
    </source>
</reference>
<evidence type="ECO:0000313" key="14">
    <source>
        <dbReference type="EMBL" id="RKF59974.1"/>
    </source>
</evidence>
<keyword evidence="6" id="KW-0648">Protein biosynthesis</keyword>
<evidence type="ECO:0000256" key="8">
    <source>
        <dbReference type="ARBA" id="ARBA00031190"/>
    </source>
</evidence>
<dbReference type="CDD" id="cd11558">
    <property type="entry name" value="W2_eIF2B_epsilon"/>
    <property type="match status" value="1"/>
</dbReference>
<dbReference type="PANTHER" id="PTHR45887:SF1">
    <property type="entry name" value="TRANSLATION INITIATION FACTOR EIF-2B SUBUNIT EPSILON"/>
    <property type="match status" value="1"/>
</dbReference>
<dbReference type="GO" id="GO:0003743">
    <property type="term" value="F:translation initiation factor activity"/>
    <property type="evidence" value="ECO:0007669"/>
    <property type="project" value="UniProtKB-KW"/>
</dbReference>
<dbReference type="PANTHER" id="PTHR45887">
    <property type="entry name" value="TRANSLATION INITIATION FACTOR EIF-2B SUBUNIT EPSILON"/>
    <property type="match status" value="1"/>
</dbReference>
<dbReference type="InterPro" id="IPR029044">
    <property type="entry name" value="Nucleotide-diphossugar_trans"/>
</dbReference>
<comment type="caution">
    <text evidence="14">The sequence shown here is derived from an EMBL/GenBank/DDBJ whole genome shotgun (WGS) entry which is preliminary data.</text>
</comment>
<dbReference type="Pfam" id="PF25084">
    <property type="entry name" value="LbH_EIF2B"/>
    <property type="match status" value="1"/>
</dbReference>
<dbReference type="SUPFAM" id="SSF51161">
    <property type="entry name" value="Trimeric LpxA-like enzymes"/>
    <property type="match status" value="1"/>
</dbReference>
<feature type="compositionally biased region" description="Basic and acidic residues" evidence="12">
    <location>
        <begin position="456"/>
        <end position="465"/>
    </location>
</feature>
<dbReference type="InterPro" id="IPR051956">
    <property type="entry name" value="eIF2B_epsilon"/>
</dbReference>
<evidence type="ECO:0000256" key="1">
    <source>
        <dbReference type="ARBA" id="ARBA00004514"/>
    </source>
</evidence>
<evidence type="ECO:0000256" key="9">
    <source>
        <dbReference type="ARBA" id="ARBA00044144"/>
    </source>
</evidence>
<dbReference type="CDD" id="cd05787">
    <property type="entry name" value="LbH_eIF2B_epsilon"/>
    <property type="match status" value="1"/>
</dbReference>